<sequence>MSSENPPSPMQRQQSSVQRQQSSVSDMGDPDDCFSMFLVFMSYIVQQYERAVVFRLGRIRRKAQGPGLFFILPCVDEYRCVDLRTVTCDVPPQQVLSKDSVTVTVDAVVFYRVFNATQAVMMGNISSSTTLLAQTTLRHVFGTKTLSEILGNFNKINREMKLSMDKPSDVWGVEVELVELKNVRLPHDMQRSMAAEAEAGREARAKMVAAEGEHKAAKALRDASLIIERSPAALQLRYLQTLNTISDKNNKTIIFPVPVDLLRVISTQLQSGSNAAFPL</sequence>
<dbReference type="FunFam" id="3.30.479.30:FF:000004">
    <property type="entry name" value="Putative membrane protease family, stomatin"/>
    <property type="match status" value="1"/>
</dbReference>
<evidence type="ECO:0000256" key="1">
    <source>
        <dbReference type="ARBA" id="ARBA00008164"/>
    </source>
</evidence>
<evidence type="ECO:0000313" key="5">
    <source>
        <dbReference type="Proteomes" id="UP001620645"/>
    </source>
</evidence>
<comment type="caution">
    <text evidence="4">The sequence shown here is derived from an EMBL/GenBank/DDBJ whole genome shotgun (WGS) entry which is preliminary data.</text>
</comment>
<dbReference type="Pfam" id="PF01145">
    <property type="entry name" value="Band_7"/>
    <property type="match status" value="1"/>
</dbReference>
<dbReference type="InterPro" id="IPR036013">
    <property type="entry name" value="Band_7/SPFH_dom_sf"/>
</dbReference>
<evidence type="ECO:0000259" key="3">
    <source>
        <dbReference type="SMART" id="SM00244"/>
    </source>
</evidence>
<dbReference type="Gene3D" id="6.10.250.2090">
    <property type="match status" value="1"/>
</dbReference>
<comment type="similarity">
    <text evidence="1">Belongs to the band 7/mec-2 family.</text>
</comment>
<gene>
    <name evidence="4" type="ORF">niasHS_007174</name>
</gene>
<feature type="compositionally biased region" description="Low complexity" evidence="2">
    <location>
        <begin position="11"/>
        <end position="25"/>
    </location>
</feature>
<organism evidence="4 5">
    <name type="scientific">Heterodera schachtii</name>
    <name type="common">Sugarbeet cyst nematode worm</name>
    <name type="synonym">Tylenchus schachtii</name>
    <dbReference type="NCBI Taxonomy" id="97005"/>
    <lineage>
        <taxon>Eukaryota</taxon>
        <taxon>Metazoa</taxon>
        <taxon>Ecdysozoa</taxon>
        <taxon>Nematoda</taxon>
        <taxon>Chromadorea</taxon>
        <taxon>Rhabditida</taxon>
        <taxon>Tylenchina</taxon>
        <taxon>Tylenchomorpha</taxon>
        <taxon>Tylenchoidea</taxon>
        <taxon>Heteroderidae</taxon>
        <taxon>Heteroderinae</taxon>
        <taxon>Heterodera</taxon>
    </lineage>
</organism>
<dbReference type="EMBL" id="JBICCN010000132">
    <property type="protein sequence ID" value="KAL3091381.1"/>
    <property type="molecule type" value="Genomic_DNA"/>
</dbReference>
<evidence type="ECO:0000256" key="2">
    <source>
        <dbReference type="SAM" id="MobiDB-lite"/>
    </source>
</evidence>
<dbReference type="PANTHER" id="PTHR10264">
    <property type="entry name" value="BAND 7 PROTEIN-RELATED"/>
    <property type="match status" value="1"/>
</dbReference>
<proteinExistence type="inferred from homology"/>
<feature type="domain" description="Band 7" evidence="3">
    <location>
        <begin position="40"/>
        <end position="197"/>
    </location>
</feature>
<dbReference type="InterPro" id="IPR001107">
    <property type="entry name" value="Band_7"/>
</dbReference>
<name>A0ABD2JL94_HETSC</name>
<feature type="region of interest" description="Disordered" evidence="2">
    <location>
        <begin position="1"/>
        <end position="27"/>
    </location>
</feature>
<dbReference type="SUPFAM" id="SSF117892">
    <property type="entry name" value="Band 7/SPFH domain"/>
    <property type="match status" value="1"/>
</dbReference>
<evidence type="ECO:0000313" key="4">
    <source>
        <dbReference type="EMBL" id="KAL3091381.1"/>
    </source>
</evidence>
<dbReference type="SMART" id="SM00244">
    <property type="entry name" value="PHB"/>
    <property type="match status" value="1"/>
</dbReference>
<dbReference type="AlphaFoldDB" id="A0ABD2JL94"/>
<reference evidence="4 5" key="1">
    <citation type="submission" date="2024-10" db="EMBL/GenBank/DDBJ databases">
        <authorList>
            <person name="Kim D."/>
        </authorList>
    </citation>
    <scope>NUCLEOTIDE SEQUENCE [LARGE SCALE GENOMIC DNA]</scope>
    <source>
        <strain evidence="4">Taebaek</strain>
    </source>
</reference>
<dbReference type="GO" id="GO:0009898">
    <property type="term" value="C:cytoplasmic side of plasma membrane"/>
    <property type="evidence" value="ECO:0007669"/>
    <property type="project" value="UniProtKB-ARBA"/>
</dbReference>
<dbReference type="PANTHER" id="PTHR10264:SF19">
    <property type="entry name" value="AT06885P-RELATED"/>
    <property type="match status" value="1"/>
</dbReference>
<dbReference type="InterPro" id="IPR043202">
    <property type="entry name" value="Band-7_stomatin-like"/>
</dbReference>
<keyword evidence="5" id="KW-1185">Reference proteome</keyword>
<dbReference type="Gene3D" id="3.30.479.30">
    <property type="entry name" value="Band 7 domain"/>
    <property type="match status" value="1"/>
</dbReference>
<accession>A0ABD2JL94</accession>
<dbReference type="Proteomes" id="UP001620645">
    <property type="component" value="Unassembled WGS sequence"/>
</dbReference>
<dbReference type="PRINTS" id="PR00721">
    <property type="entry name" value="STOMATIN"/>
</dbReference>
<dbReference type="InterPro" id="IPR001972">
    <property type="entry name" value="Stomatin_HflK_fam"/>
</dbReference>
<protein>
    <recommendedName>
        <fullName evidence="3">Band 7 domain-containing protein</fullName>
    </recommendedName>
</protein>